<evidence type="ECO:0008006" key="5">
    <source>
        <dbReference type="Google" id="ProtNLM"/>
    </source>
</evidence>
<name>A0AAP2DP06_9BACT</name>
<evidence type="ECO:0000256" key="1">
    <source>
        <dbReference type="SAM" id="MobiDB-lite"/>
    </source>
</evidence>
<comment type="caution">
    <text evidence="3">The sequence shown here is derived from an EMBL/GenBank/DDBJ whole genome shotgun (WGS) entry which is preliminary data.</text>
</comment>
<protein>
    <recommendedName>
        <fullName evidence="5">T9SS C-terminal target domain-containing protein</fullName>
    </recommendedName>
</protein>
<evidence type="ECO:0000313" key="4">
    <source>
        <dbReference type="Proteomes" id="UP001319200"/>
    </source>
</evidence>
<keyword evidence="4" id="KW-1185">Reference proteome</keyword>
<organism evidence="3 4">
    <name type="scientific">Chryseosolibacter histidini</name>
    <dbReference type="NCBI Taxonomy" id="2782349"/>
    <lineage>
        <taxon>Bacteria</taxon>
        <taxon>Pseudomonadati</taxon>
        <taxon>Bacteroidota</taxon>
        <taxon>Cytophagia</taxon>
        <taxon>Cytophagales</taxon>
        <taxon>Chryseotaleaceae</taxon>
        <taxon>Chryseosolibacter</taxon>
    </lineage>
</organism>
<evidence type="ECO:0000256" key="2">
    <source>
        <dbReference type="SAM" id="SignalP"/>
    </source>
</evidence>
<keyword evidence="2" id="KW-0732">Signal</keyword>
<feature type="chain" id="PRO_5042995417" description="T9SS C-terminal target domain-containing protein" evidence="2">
    <location>
        <begin position="22"/>
        <end position="123"/>
    </location>
</feature>
<dbReference type="RefSeq" id="WP_254163491.1">
    <property type="nucleotide sequence ID" value="NZ_JAHESF010000010.1"/>
</dbReference>
<feature type="signal peptide" evidence="2">
    <location>
        <begin position="1"/>
        <end position="21"/>
    </location>
</feature>
<proteinExistence type="predicted"/>
<dbReference type="EMBL" id="JAHESF010000010">
    <property type="protein sequence ID" value="MBT1697619.1"/>
    <property type="molecule type" value="Genomic_DNA"/>
</dbReference>
<accession>A0AAP2DP06</accession>
<sequence length="123" mass="13819">MINRSFLLGLLLVASSGQLMAQEDEKSTGNTSRPSISRKLGLAQNTPDPVSHNEHTMIRYSAIDAYERYIFVNDEAGNRVMTFNDLKDEGEIKIDASRLAPGTYRYALVVNGRVVERRKMVVK</sequence>
<feature type="region of interest" description="Disordered" evidence="1">
    <location>
        <begin position="21"/>
        <end position="53"/>
    </location>
</feature>
<dbReference type="AlphaFoldDB" id="A0AAP2DP06"/>
<reference evidence="3 4" key="1">
    <citation type="submission" date="2021-05" db="EMBL/GenBank/DDBJ databases">
        <title>A Polyphasic approach of four new species of the genus Ohtaekwangia: Ohtaekwangia histidinii sp. nov., Ohtaekwangia cretensis sp. nov., Ohtaekwangia indiensis sp. nov., Ohtaekwangia reichenbachii sp. nov. from diverse environment.</title>
        <authorList>
            <person name="Octaviana S."/>
        </authorList>
    </citation>
    <scope>NUCLEOTIDE SEQUENCE [LARGE SCALE GENOMIC DNA]</scope>
    <source>
        <strain evidence="3 4">PWU4</strain>
    </source>
</reference>
<dbReference type="Proteomes" id="UP001319200">
    <property type="component" value="Unassembled WGS sequence"/>
</dbReference>
<evidence type="ECO:0000313" key="3">
    <source>
        <dbReference type="EMBL" id="MBT1697619.1"/>
    </source>
</evidence>
<gene>
    <name evidence="3" type="ORF">KK083_12075</name>
</gene>